<organism evidence="7 8">
    <name type="scientific">Bifidobacterium subtile</name>
    <dbReference type="NCBI Taxonomy" id="77635"/>
    <lineage>
        <taxon>Bacteria</taxon>
        <taxon>Bacillati</taxon>
        <taxon>Actinomycetota</taxon>
        <taxon>Actinomycetes</taxon>
        <taxon>Bifidobacteriales</taxon>
        <taxon>Bifidobacteriaceae</taxon>
        <taxon>Bifidobacterium</taxon>
    </lineage>
</organism>
<dbReference type="Proteomes" id="UP000029055">
    <property type="component" value="Unassembled WGS sequence"/>
</dbReference>
<dbReference type="GO" id="GO:0003700">
    <property type="term" value="F:DNA-binding transcription factor activity"/>
    <property type="evidence" value="ECO:0007669"/>
    <property type="project" value="TreeGrafter"/>
</dbReference>
<dbReference type="AlphaFoldDB" id="A0A087E799"/>
<evidence type="ECO:0000313" key="7">
    <source>
        <dbReference type="EMBL" id="KFJ03650.1"/>
    </source>
</evidence>
<keyword evidence="8" id="KW-1185">Reference proteome</keyword>
<dbReference type="InterPro" id="IPR000843">
    <property type="entry name" value="HTH_LacI"/>
</dbReference>
<keyword evidence="3" id="KW-0238">DNA-binding</keyword>
<evidence type="ECO:0000256" key="2">
    <source>
        <dbReference type="ARBA" id="ARBA00023015"/>
    </source>
</evidence>
<comment type="caution">
    <text evidence="7">The sequence shown here is derived from an EMBL/GenBank/DDBJ whole genome shotgun (WGS) entry which is preliminary data.</text>
</comment>
<evidence type="ECO:0000256" key="4">
    <source>
        <dbReference type="ARBA" id="ARBA00023163"/>
    </source>
</evidence>
<evidence type="ECO:0000313" key="8">
    <source>
        <dbReference type="Proteomes" id="UP000029055"/>
    </source>
</evidence>
<accession>A0A087E799</accession>
<dbReference type="PANTHER" id="PTHR30146">
    <property type="entry name" value="LACI-RELATED TRANSCRIPTIONAL REPRESSOR"/>
    <property type="match status" value="1"/>
</dbReference>
<proteinExistence type="predicted"/>
<keyword evidence="2" id="KW-0805">Transcription regulation</keyword>
<dbReference type="SUPFAM" id="SSF53822">
    <property type="entry name" value="Periplasmic binding protein-like I"/>
    <property type="match status" value="2"/>
</dbReference>
<gene>
    <name evidence="7" type="ORF">BISU_0123</name>
</gene>
<feature type="region of interest" description="Disordered" evidence="5">
    <location>
        <begin position="180"/>
        <end position="227"/>
    </location>
</feature>
<dbReference type="InterPro" id="IPR001761">
    <property type="entry name" value="Peripla_BP/Lac1_sug-bd_dom"/>
</dbReference>
<protein>
    <submittedName>
        <fullName evidence="7">LacI family transcriptional regulator</fullName>
    </submittedName>
</protein>
<dbReference type="SUPFAM" id="SSF47413">
    <property type="entry name" value="lambda repressor-like DNA-binding domains"/>
    <property type="match status" value="1"/>
</dbReference>
<evidence type="ECO:0000256" key="1">
    <source>
        <dbReference type="ARBA" id="ARBA00022491"/>
    </source>
</evidence>
<feature type="compositionally biased region" description="Low complexity" evidence="5">
    <location>
        <begin position="192"/>
        <end position="223"/>
    </location>
</feature>
<dbReference type="Gene3D" id="1.10.260.40">
    <property type="entry name" value="lambda repressor-like DNA-binding domains"/>
    <property type="match status" value="1"/>
</dbReference>
<evidence type="ECO:0000256" key="5">
    <source>
        <dbReference type="SAM" id="MobiDB-lite"/>
    </source>
</evidence>
<dbReference type="Pfam" id="PF00356">
    <property type="entry name" value="LacI"/>
    <property type="match status" value="1"/>
</dbReference>
<dbReference type="GO" id="GO:0000976">
    <property type="term" value="F:transcription cis-regulatory region binding"/>
    <property type="evidence" value="ECO:0007669"/>
    <property type="project" value="TreeGrafter"/>
</dbReference>
<keyword evidence="1" id="KW-0678">Repressor</keyword>
<dbReference type="InterPro" id="IPR010982">
    <property type="entry name" value="Lambda_DNA-bd_dom_sf"/>
</dbReference>
<evidence type="ECO:0000256" key="3">
    <source>
        <dbReference type="ARBA" id="ARBA00023125"/>
    </source>
</evidence>
<dbReference type="Gene3D" id="3.40.50.2300">
    <property type="match status" value="3"/>
</dbReference>
<feature type="domain" description="HTH lacI-type" evidence="6">
    <location>
        <begin position="2"/>
        <end position="56"/>
    </location>
</feature>
<dbReference type="STRING" id="77635.BISU_0123"/>
<dbReference type="InterPro" id="IPR046335">
    <property type="entry name" value="LacI/GalR-like_sensor"/>
</dbReference>
<dbReference type="CDD" id="cd06291">
    <property type="entry name" value="PBP1_Qymf-like"/>
    <property type="match status" value="1"/>
</dbReference>
<name>A0A087E799_9BIFI</name>
<dbReference type="SMART" id="SM00354">
    <property type="entry name" value="HTH_LACI"/>
    <property type="match status" value="1"/>
</dbReference>
<sequence length="428" mass="46278">MVGMRDVAKEAGVSLSTVSLVVNDTGYVSHDMRDRVAAAMKKLDYIPNELARNFYRDRTDMIGVIVPTITHPFFSTLAAALQHELAGKGYRTLLCSQADTEAGETEYVDMLQRHMMDGIIMAAHTSHAPDYWTSIGRPVVAFDRYLGAGIPSIGSDHVHGGQLIVQQLIRTGARHVVSIGGPRSQFHDLPAQGSRSPQDSQGSQDSQDSQLTQLSQSTQAGQSRQIRAKAGVGASVSGASNGSDSVDTTFPTVRYYLTLERELSQAAIRYDYIEVGEVYDVQGYPRIAHEIFERFPDVDAIVGSDVSAAYCIQEALRRGRRIPDELQIIAYDGSYLADAAGMRITAIRQDFAMIAKLASERIIAEIGKSETGKATRAATSGQSSGAMRRDGAAAPASPGEDGTEERPDVRPQSALVPVQLRLGETTRG</sequence>
<feature type="region of interest" description="Disordered" evidence="5">
    <location>
        <begin position="370"/>
        <end position="428"/>
    </location>
</feature>
<dbReference type="PROSITE" id="PS00356">
    <property type="entry name" value="HTH_LACI_1"/>
    <property type="match status" value="1"/>
</dbReference>
<dbReference type="eggNOG" id="COG1609">
    <property type="taxonomic scope" value="Bacteria"/>
</dbReference>
<dbReference type="Pfam" id="PF13377">
    <property type="entry name" value="Peripla_BP_3"/>
    <property type="match status" value="1"/>
</dbReference>
<dbReference type="InterPro" id="IPR028082">
    <property type="entry name" value="Peripla_BP_I"/>
</dbReference>
<dbReference type="EMBL" id="JGZR01000006">
    <property type="protein sequence ID" value="KFJ03650.1"/>
    <property type="molecule type" value="Genomic_DNA"/>
</dbReference>
<keyword evidence="4" id="KW-0804">Transcription</keyword>
<evidence type="ECO:0000259" key="6">
    <source>
        <dbReference type="PROSITE" id="PS50932"/>
    </source>
</evidence>
<dbReference type="CDD" id="cd01392">
    <property type="entry name" value="HTH_LacI"/>
    <property type="match status" value="1"/>
</dbReference>
<dbReference type="PANTHER" id="PTHR30146:SF95">
    <property type="entry name" value="RIBOSE OPERON REPRESSOR"/>
    <property type="match status" value="1"/>
</dbReference>
<dbReference type="Pfam" id="PF00532">
    <property type="entry name" value="Peripla_BP_1"/>
    <property type="match status" value="1"/>
</dbReference>
<dbReference type="PROSITE" id="PS50932">
    <property type="entry name" value="HTH_LACI_2"/>
    <property type="match status" value="1"/>
</dbReference>
<reference evidence="7 8" key="1">
    <citation type="submission" date="2014-03" db="EMBL/GenBank/DDBJ databases">
        <title>Genomics of Bifidobacteria.</title>
        <authorList>
            <person name="Ventura M."/>
            <person name="Milani C."/>
            <person name="Lugli G.A."/>
        </authorList>
    </citation>
    <scope>NUCLEOTIDE SEQUENCE [LARGE SCALE GENOMIC DNA]</scope>
    <source>
        <strain evidence="7 8">LMG 11597</strain>
    </source>
</reference>
<dbReference type="OrthoDB" id="37081at2"/>
<dbReference type="RefSeq" id="WP_024464399.1">
    <property type="nucleotide sequence ID" value="NZ_CP062939.1"/>
</dbReference>